<accession>A0ABY7TPK0</accession>
<dbReference type="EMBL" id="CP117411">
    <property type="protein sequence ID" value="WCT75167.1"/>
    <property type="molecule type" value="Genomic_DNA"/>
</dbReference>
<evidence type="ECO:0000313" key="2">
    <source>
        <dbReference type="Proteomes" id="UP001220395"/>
    </source>
</evidence>
<dbReference type="RefSeq" id="WP_273690774.1">
    <property type="nucleotide sequence ID" value="NZ_CP117411.1"/>
</dbReference>
<protein>
    <recommendedName>
        <fullName evidence="3">Lipoprotein</fullName>
    </recommendedName>
</protein>
<dbReference type="Proteomes" id="UP001220395">
    <property type="component" value="Chromosome"/>
</dbReference>
<reference evidence="1 2" key="1">
    <citation type="submission" date="2023-02" db="EMBL/GenBank/DDBJ databases">
        <title>Genome sequence of Sphingomonas naphthae.</title>
        <authorList>
            <person name="Kim S."/>
            <person name="Heo J."/>
            <person name="Kwon S.-W."/>
        </authorList>
    </citation>
    <scope>NUCLEOTIDE SEQUENCE [LARGE SCALE GENOMIC DNA]</scope>
    <source>
        <strain evidence="1 2">KACC 18716</strain>
    </source>
</reference>
<sequence>MRRYAAIIVILAPALAGCDRPQGMAPDPTRGRYAGVGIYAADKLWSHVEGSKPADPAIASPADDEYIIVVSDTQTGEIRQCGNHSGRCVSLKAWGKDAASSLPVRIDQHLADLTTADALAPERKATPPR</sequence>
<name>A0ABY7TPK0_9SPHN</name>
<organism evidence="1 2">
    <name type="scientific">Sphingomonas naphthae</name>
    <dbReference type="NCBI Taxonomy" id="1813468"/>
    <lineage>
        <taxon>Bacteria</taxon>
        <taxon>Pseudomonadati</taxon>
        <taxon>Pseudomonadota</taxon>
        <taxon>Alphaproteobacteria</taxon>
        <taxon>Sphingomonadales</taxon>
        <taxon>Sphingomonadaceae</taxon>
        <taxon>Sphingomonas</taxon>
    </lineage>
</organism>
<evidence type="ECO:0008006" key="3">
    <source>
        <dbReference type="Google" id="ProtNLM"/>
    </source>
</evidence>
<proteinExistence type="predicted"/>
<dbReference type="PROSITE" id="PS51257">
    <property type="entry name" value="PROKAR_LIPOPROTEIN"/>
    <property type="match status" value="1"/>
</dbReference>
<evidence type="ECO:0000313" key="1">
    <source>
        <dbReference type="EMBL" id="WCT75167.1"/>
    </source>
</evidence>
<keyword evidence="2" id="KW-1185">Reference proteome</keyword>
<gene>
    <name evidence="1" type="ORF">PQ455_08105</name>
</gene>